<dbReference type="InterPro" id="IPR036412">
    <property type="entry name" value="HAD-like_sf"/>
</dbReference>
<dbReference type="PANTHER" id="PTHR46191:SF2">
    <property type="entry name" value="HALOACID DEHALOGENASE-LIKE HYDROLASE DOMAIN-CONTAINING PROTEIN 3"/>
    <property type="match status" value="1"/>
</dbReference>
<dbReference type="HOGENOM" id="CLU_1047442_0_0_1"/>
<evidence type="ECO:0000313" key="2">
    <source>
        <dbReference type="Proteomes" id="UP000013827"/>
    </source>
</evidence>
<dbReference type="RefSeq" id="XP_005768819.1">
    <property type="nucleotide sequence ID" value="XM_005768762.1"/>
</dbReference>
<dbReference type="SUPFAM" id="SSF56784">
    <property type="entry name" value="HAD-like"/>
    <property type="match status" value="1"/>
</dbReference>
<organism evidence="1 2">
    <name type="scientific">Emiliania huxleyi (strain CCMP1516)</name>
    <dbReference type="NCBI Taxonomy" id="280463"/>
    <lineage>
        <taxon>Eukaryota</taxon>
        <taxon>Haptista</taxon>
        <taxon>Haptophyta</taxon>
        <taxon>Prymnesiophyceae</taxon>
        <taxon>Isochrysidales</taxon>
        <taxon>Noelaerhabdaceae</taxon>
        <taxon>Emiliania</taxon>
    </lineage>
</organism>
<dbReference type="Proteomes" id="UP000013827">
    <property type="component" value="Unassembled WGS sequence"/>
</dbReference>
<evidence type="ECO:0008006" key="3">
    <source>
        <dbReference type="Google" id="ProtNLM"/>
    </source>
</evidence>
<dbReference type="GeneID" id="17262550"/>
<reference evidence="2" key="1">
    <citation type="journal article" date="2013" name="Nature">
        <title>Pan genome of the phytoplankton Emiliania underpins its global distribution.</title>
        <authorList>
            <person name="Read B.A."/>
            <person name="Kegel J."/>
            <person name="Klute M.J."/>
            <person name="Kuo A."/>
            <person name="Lefebvre S.C."/>
            <person name="Maumus F."/>
            <person name="Mayer C."/>
            <person name="Miller J."/>
            <person name="Monier A."/>
            <person name="Salamov A."/>
            <person name="Young J."/>
            <person name="Aguilar M."/>
            <person name="Claverie J.M."/>
            <person name="Frickenhaus S."/>
            <person name="Gonzalez K."/>
            <person name="Herman E.K."/>
            <person name="Lin Y.C."/>
            <person name="Napier J."/>
            <person name="Ogata H."/>
            <person name="Sarno A.F."/>
            <person name="Shmutz J."/>
            <person name="Schroeder D."/>
            <person name="de Vargas C."/>
            <person name="Verret F."/>
            <person name="von Dassow P."/>
            <person name="Valentin K."/>
            <person name="Van de Peer Y."/>
            <person name="Wheeler G."/>
            <person name="Dacks J.B."/>
            <person name="Delwiche C.F."/>
            <person name="Dyhrman S.T."/>
            <person name="Glockner G."/>
            <person name="John U."/>
            <person name="Richards T."/>
            <person name="Worden A.Z."/>
            <person name="Zhang X."/>
            <person name="Grigoriev I.V."/>
            <person name="Allen A.E."/>
            <person name="Bidle K."/>
            <person name="Borodovsky M."/>
            <person name="Bowler C."/>
            <person name="Brownlee C."/>
            <person name="Cock J.M."/>
            <person name="Elias M."/>
            <person name="Gladyshev V.N."/>
            <person name="Groth M."/>
            <person name="Guda C."/>
            <person name="Hadaegh A."/>
            <person name="Iglesias-Rodriguez M.D."/>
            <person name="Jenkins J."/>
            <person name="Jones B.M."/>
            <person name="Lawson T."/>
            <person name="Leese F."/>
            <person name="Lindquist E."/>
            <person name="Lobanov A."/>
            <person name="Lomsadze A."/>
            <person name="Malik S.B."/>
            <person name="Marsh M.E."/>
            <person name="Mackinder L."/>
            <person name="Mock T."/>
            <person name="Mueller-Roeber B."/>
            <person name="Pagarete A."/>
            <person name="Parker M."/>
            <person name="Probert I."/>
            <person name="Quesneville H."/>
            <person name="Raines C."/>
            <person name="Rensing S.A."/>
            <person name="Riano-Pachon D.M."/>
            <person name="Richier S."/>
            <person name="Rokitta S."/>
            <person name="Shiraiwa Y."/>
            <person name="Soanes D.M."/>
            <person name="van der Giezen M."/>
            <person name="Wahlund T.M."/>
            <person name="Williams B."/>
            <person name="Wilson W."/>
            <person name="Wolfe G."/>
            <person name="Wurch L.L."/>
        </authorList>
    </citation>
    <scope>NUCLEOTIDE SEQUENCE</scope>
</reference>
<dbReference type="PANTHER" id="PTHR46191">
    <property type="match status" value="1"/>
</dbReference>
<dbReference type="GO" id="GO:0005634">
    <property type="term" value="C:nucleus"/>
    <property type="evidence" value="ECO:0007669"/>
    <property type="project" value="TreeGrafter"/>
</dbReference>
<dbReference type="STRING" id="2903.R1DPJ7"/>
<dbReference type="InterPro" id="IPR044924">
    <property type="entry name" value="HAD-SF_hydro_IA_REG-2-like_cap"/>
</dbReference>
<protein>
    <recommendedName>
        <fullName evidence="3">Haloacid dehalogenase-like hydrolase domain-containing protein 3</fullName>
    </recommendedName>
</protein>
<dbReference type="Pfam" id="PF00702">
    <property type="entry name" value="Hydrolase"/>
    <property type="match status" value="1"/>
</dbReference>
<accession>A0A0D3IYQ5</accession>
<proteinExistence type="predicted"/>
<dbReference type="InterPro" id="IPR051828">
    <property type="entry name" value="HAD-like_hydrolase_domain"/>
</dbReference>
<evidence type="ECO:0000313" key="1">
    <source>
        <dbReference type="EnsemblProtists" id="EOD16390"/>
    </source>
</evidence>
<dbReference type="Gene3D" id="1.10.150.720">
    <property type="entry name" value="Haloacid dehalogenase-like hydrolase"/>
    <property type="match status" value="1"/>
</dbReference>
<name>A0A0D3IYQ5_EMIH1</name>
<keyword evidence="2" id="KW-1185">Reference proteome</keyword>
<reference evidence="1" key="2">
    <citation type="submission" date="2024-10" db="UniProtKB">
        <authorList>
            <consortium name="EnsemblProtists"/>
        </authorList>
    </citation>
    <scope>IDENTIFICATION</scope>
</reference>
<dbReference type="EnsemblProtists" id="EOD16390">
    <property type="protein sequence ID" value="EOD16390"/>
    <property type="gene ID" value="EMIHUDRAFT_210788"/>
</dbReference>
<dbReference type="PaxDb" id="2903-EOD16390"/>
<dbReference type="InterPro" id="IPR023214">
    <property type="entry name" value="HAD_sf"/>
</dbReference>
<sequence>MLAGGASTRPALVTFDCTGTLFEPVARIGVLYKRAAVAEAWKASLARAVAAEALDEDALSAAFRSAFAEADRERPCFGAGACSSEDWWHPVVERTFAAAAAESAGCSEDALRPLLPGAFRTLYHETFVSRAGWRLRPHAADTLSALSAWREARPASETDLKVGVAGVEKPSAELFARARGLAGVAADARCLHVGDSFSRDVVGAGWEALFVCSAEQRAAVGGEALAAVEHAHLESLARLPALLSLGEQPEARGGAHQPSAPVRAAS</sequence>
<dbReference type="Gene3D" id="3.40.50.1000">
    <property type="entry name" value="HAD superfamily/HAD-like"/>
    <property type="match status" value="1"/>
</dbReference>
<dbReference type="KEGG" id="ehx:EMIHUDRAFT_210788"/>
<dbReference type="AlphaFoldDB" id="A0A0D3IYQ5"/>